<dbReference type="Proteomes" id="UP000622707">
    <property type="component" value="Unassembled WGS sequence"/>
</dbReference>
<proteinExistence type="predicted"/>
<name>A0ABS1JL76_9BURK</name>
<feature type="transmembrane region" description="Helical" evidence="1">
    <location>
        <begin position="6"/>
        <end position="26"/>
    </location>
</feature>
<keyword evidence="1" id="KW-0812">Transmembrane</keyword>
<keyword evidence="1" id="KW-0472">Membrane</keyword>
<organism evidence="2 3">
    <name type="scientific">Ramlibacter alkalitolerans</name>
    <dbReference type="NCBI Taxonomy" id="2039631"/>
    <lineage>
        <taxon>Bacteria</taxon>
        <taxon>Pseudomonadati</taxon>
        <taxon>Pseudomonadota</taxon>
        <taxon>Betaproteobacteria</taxon>
        <taxon>Burkholderiales</taxon>
        <taxon>Comamonadaceae</taxon>
        <taxon>Ramlibacter</taxon>
    </lineage>
</organism>
<feature type="transmembrane region" description="Helical" evidence="1">
    <location>
        <begin position="65"/>
        <end position="86"/>
    </location>
</feature>
<dbReference type="RefSeq" id="WP_201688227.1">
    <property type="nucleotide sequence ID" value="NZ_JAEQND010000004.1"/>
</dbReference>
<protein>
    <recommendedName>
        <fullName evidence="4">DUF423 domain-containing protein</fullName>
    </recommendedName>
</protein>
<sequence length="124" mass="12765">MDTQTMLRTAIVLLAVTAVGGLLMAGMRFSGRPHPPSFLAMVHGLLAASGLTLILYAGLTSGLPGGAWGGLVLLLLAVLGGLVLNLRYHWERRELPIGLMLGHAGLAVVGFVVLAISGWNVGGA</sequence>
<keyword evidence="1" id="KW-1133">Transmembrane helix</keyword>
<evidence type="ECO:0000313" key="2">
    <source>
        <dbReference type="EMBL" id="MBL0424977.1"/>
    </source>
</evidence>
<reference evidence="2 3" key="1">
    <citation type="journal article" date="2017" name="Int. J. Syst. Evol. Microbiol.">
        <title>Ramlibacter alkalitolerans sp. nov., alkali-tolerant bacterium isolated from soil of ginseng.</title>
        <authorList>
            <person name="Lee D.H."/>
            <person name="Cha C.J."/>
        </authorList>
    </citation>
    <scope>NUCLEOTIDE SEQUENCE [LARGE SCALE GENOMIC DNA]</scope>
    <source>
        <strain evidence="2 3">KACC 19305</strain>
    </source>
</reference>
<evidence type="ECO:0008006" key="4">
    <source>
        <dbReference type="Google" id="ProtNLM"/>
    </source>
</evidence>
<feature type="transmembrane region" description="Helical" evidence="1">
    <location>
        <begin position="38"/>
        <end position="59"/>
    </location>
</feature>
<evidence type="ECO:0000256" key="1">
    <source>
        <dbReference type="SAM" id="Phobius"/>
    </source>
</evidence>
<comment type="caution">
    <text evidence="2">The sequence shown here is derived from an EMBL/GenBank/DDBJ whole genome shotgun (WGS) entry which is preliminary data.</text>
</comment>
<accession>A0ABS1JL76</accession>
<feature type="transmembrane region" description="Helical" evidence="1">
    <location>
        <begin position="98"/>
        <end position="119"/>
    </location>
</feature>
<evidence type="ECO:0000313" key="3">
    <source>
        <dbReference type="Proteomes" id="UP000622707"/>
    </source>
</evidence>
<gene>
    <name evidence="2" type="ORF">JI746_07650</name>
</gene>
<dbReference type="EMBL" id="JAEQND010000004">
    <property type="protein sequence ID" value="MBL0424977.1"/>
    <property type="molecule type" value="Genomic_DNA"/>
</dbReference>
<keyword evidence="3" id="KW-1185">Reference proteome</keyword>